<keyword evidence="3 8" id="KW-0349">Heme</keyword>
<comment type="caution">
    <text evidence="10">The sequence shown here is derived from an EMBL/GenBank/DDBJ whole genome shotgun (WGS) entry which is preliminary data.</text>
</comment>
<dbReference type="CDD" id="cd11031">
    <property type="entry name" value="Cyp158A-like"/>
    <property type="match status" value="1"/>
</dbReference>
<dbReference type="GO" id="GO:0004497">
    <property type="term" value="F:monooxygenase activity"/>
    <property type="evidence" value="ECO:0007669"/>
    <property type="project" value="UniProtKB-KW"/>
</dbReference>
<proteinExistence type="inferred from homology"/>
<feature type="region of interest" description="Disordered" evidence="9">
    <location>
        <begin position="63"/>
        <end position="87"/>
    </location>
</feature>
<accession>A0A3A4AZU2</accession>
<dbReference type="GO" id="GO:0020037">
    <property type="term" value="F:heme binding"/>
    <property type="evidence" value="ECO:0007669"/>
    <property type="project" value="InterPro"/>
</dbReference>
<evidence type="ECO:0000256" key="2">
    <source>
        <dbReference type="ARBA" id="ARBA00010617"/>
    </source>
</evidence>
<dbReference type="InterPro" id="IPR002397">
    <property type="entry name" value="Cyt_P450_B"/>
</dbReference>
<dbReference type="FunFam" id="1.10.630.10:FF:000018">
    <property type="entry name" value="Cytochrome P450 monooxygenase"/>
    <property type="match status" value="1"/>
</dbReference>
<dbReference type="InterPro" id="IPR036396">
    <property type="entry name" value="Cyt_P450_sf"/>
</dbReference>
<dbReference type="GO" id="GO:0016705">
    <property type="term" value="F:oxidoreductase activity, acting on paired donors, with incorporation or reduction of molecular oxygen"/>
    <property type="evidence" value="ECO:0007669"/>
    <property type="project" value="InterPro"/>
</dbReference>
<dbReference type="Gene3D" id="1.10.630.10">
    <property type="entry name" value="Cytochrome P450"/>
    <property type="match status" value="1"/>
</dbReference>
<keyword evidence="4 8" id="KW-0479">Metal-binding</keyword>
<keyword evidence="5 8" id="KW-0560">Oxidoreductase</keyword>
<dbReference type="EMBL" id="QZEY01000001">
    <property type="protein sequence ID" value="RJL35917.1"/>
    <property type="molecule type" value="Genomic_DNA"/>
</dbReference>
<dbReference type="GO" id="GO:0005506">
    <property type="term" value="F:iron ion binding"/>
    <property type="evidence" value="ECO:0007669"/>
    <property type="project" value="InterPro"/>
</dbReference>
<evidence type="ECO:0000256" key="7">
    <source>
        <dbReference type="ARBA" id="ARBA00023033"/>
    </source>
</evidence>
<dbReference type="Pfam" id="PF00067">
    <property type="entry name" value="p450"/>
    <property type="match status" value="2"/>
</dbReference>
<sequence length="395" mass="43261">MTTSEPPAFPFDQPDLLAAPPLLRRLHERGPITRVRTPTGDEAWLVTGYEEVRRLLADDRLGLSHPDPDRAPRMSESVFFGPTGNHDTDQADRARMRAVLMPYFSARRMRVLRVRVEAIARELLEDVAASRPPVDLHEALAVPLPLSVICELLGVPYEHRPEFRRWAHGIGDARDGAASQAALAELYAYILDLVRAKRADPGDDVLSGLITAEDGTLGDDFIAMLGTMLLFAGHDTTVSALDYTMLLMLTHPEQRRAVAEDPGLIPHAVEEILRASNTGAGGVLRYARQDLELGGVRVRAGELLLLNNGAANHDESVFPDSDTFDIGRRPASPHVTFGYGPHYCLGAVLARIELQAALAELVRCLPGARLAVPVERLRVRSDQLTGGLAELPVTW</sequence>
<dbReference type="PANTHER" id="PTHR46696:SF5">
    <property type="entry name" value="CYTOCHROME P450 BJ-1"/>
    <property type="match status" value="1"/>
</dbReference>
<evidence type="ECO:0000313" key="10">
    <source>
        <dbReference type="EMBL" id="RJL35917.1"/>
    </source>
</evidence>
<dbReference type="AlphaFoldDB" id="A0A3A4AZU2"/>
<organism evidence="10 11">
    <name type="scientific">Bailinhaonella thermotolerans</name>
    <dbReference type="NCBI Taxonomy" id="1070861"/>
    <lineage>
        <taxon>Bacteria</taxon>
        <taxon>Bacillati</taxon>
        <taxon>Actinomycetota</taxon>
        <taxon>Actinomycetes</taxon>
        <taxon>Streptosporangiales</taxon>
        <taxon>Streptosporangiaceae</taxon>
        <taxon>Bailinhaonella</taxon>
    </lineage>
</organism>
<keyword evidence="11" id="KW-1185">Reference proteome</keyword>
<dbReference type="OrthoDB" id="4133219at2"/>
<evidence type="ECO:0000256" key="4">
    <source>
        <dbReference type="ARBA" id="ARBA00022723"/>
    </source>
</evidence>
<evidence type="ECO:0000256" key="8">
    <source>
        <dbReference type="RuleBase" id="RU000461"/>
    </source>
</evidence>
<name>A0A3A4AZU2_9ACTN</name>
<evidence type="ECO:0000256" key="9">
    <source>
        <dbReference type="SAM" id="MobiDB-lite"/>
    </source>
</evidence>
<dbReference type="PROSITE" id="PS00086">
    <property type="entry name" value="CYTOCHROME_P450"/>
    <property type="match status" value="1"/>
</dbReference>
<evidence type="ECO:0000313" key="11">
    <source>
        <dbReference type="Proteomes" id="UP000265768"/>
    </source>
</evidence>
<keyword evidence="7 8" id="KW-0503">Monooxygenase</keyword>
<feature type="compositionally biased region" description="Basic and acidic residues" evidence="9">
    <location>
        <begin position="63"/>
        <end position="73"/>
    </location>
</feature>
<comment type="cofactor">
    <cofactor evidence="1">
        <name>heme</name>
        <dbReference type="ChEBI" id="CHEBI:30413"/>
    </cofactor>
</comment>
<gene>
    <name evidence="10" type="ORF">D5H75_03880</name>
</gene>
<dbReference type="PANTHER" id="PTHR46696">
    <property type="entry name" value="P450, PUTATIVE (EUROFUNG)-RELATED"/>
    <property type="match status" value="1"/>
</dbReference>
<evidence type="ECO:0000256" key="5">
    <source>
        <dbReference type="ARBA" id="ARBA00023002"/>
    </source>
</evidence>
<evidence type="ECO:0000256" key="6">
    <source>
        <dbReference type="ARBA" id="ARBA00023004"/>
    </source>
</evidence>
<keyword evidence="6 8" id="KW-0408">Iron</keyword>
<dbReference type="InterPro" id="IPR001128">
    <property type="entry name" value="Cyt_P450"/>
</dbReference>
<dbReference type="PRINTS" id="PR00359">
    <property type="entry name" value="BP450"/>
</dbReference>
<dbReference type="RefSeq" id="WP_119924890.1">
    <property type="nucleotide sequence ID" value="NZ_QZEY01000001.1"/>
</dbReference>
<evidence type="ECO:0000256" key="3">
    <source>
        <dbReference type="ARBA" id="ARBA00022617"/>
    </source>
</evidence>
<comment type="similarity">
    <text evidence="2 8">Belongs to the cytochrome P450 family.</text>
</comment>
<dbReference type="PRINTS" id="PR00385">
    <property type="entry name" value="P450"/>
</dbReference>
<dbReference type="InterPro" id="IPR017972">
    <property type="entry name" value="Cyt_P450_CS"/>
</dbReference>
<reference evidence="10 11" key="1">
    <citation type="submission" date="2018-09" db="EMBL/GenBank/DDBJ databases">
        <title>YIM 75507 draft genome.</title>
        <authorList>
            <person name="Tang S."/>
            <person name="Feng Y."/>
        </authorList>
    </citation>
    <scope>NUCLEOTIDE SEQUENCE [LARGE SCALE GENOMIC DNA]</scope>
    <source>
        <strain evidence="10 11">YIM 75507</strain>
    </source>
</reference>
<protein>
    <submittedName>
        <fullName evidence="10">Cytochrome P450</fullName>
    </submittedName>
</protein>
<evidence type="ECO:0000256" key="1">
    <source>
        <dbReference type="ARBA" id="ARBA00001971"/>
    </source>
</evidence>
<dbReference type="SUPFAM" id="SSF48264">
    <property type="entry name" value="Cytochrome P450"/>
    <property type="match status" value="1"/>
</dbReference>
<dbReference type="Proteomes" id="UP000265768">
    <property type="component" value="Unassembled WGS sequence"/>
</dbReference>